<dbReference type="Pfam" id="PF01381">
    <property type="entry name" value="HTH_3"/>
    <property type="match status" value="1"/>
</dbReference>
<evidence type="ECO:0000313" key="3">
    <source>
        <dbReference type="Proteomes" id="UP001232245"/>
    </source>
</evidence>
<dbReference type="EMBL" id="JAUSTZ010000037">
    <property type="protein sequence ID" value="MDQ0228741.1"/>
    <property type="molecule type" value="Genomic_DNA"/>
</dbReference>
<dbReference type="SUPFAM" id="SSF47413">
    <property type="entry name" value="lambda repressor-like DNA-binding domains"/>
    <property type="match status" value="1"/>
</dbReference>
<feature type="domain" description="HTH cro/C1-type" evidence="1">
    <location>
        <begin position="23"/>
        <end position="60"/>
    </location>
</feature>
<dbReference type="PROSITE" id="PS50943">
    <property type="entry name" value="HTH_CROC1"/>
    <property type="match status" value="1"/>
</dbReference>
<dbReference type="RefSeq" id="WP_174880863.1">
    <property type="nucleotide sequence ID" value="NZ_CADEPK010000273.1"/>
</dbReference>
<sequence length="68" mass="7960">MLRSRIKAYIELSPLTREEIMIKMNVSNNTISSWCTGKSRPSLEDTFKLSRLLSVTVEDLYEYVEEDE</sequence>
<keyword evidence="2" id="KW-0238">DNA-binding</keyword>
<evidence type="ECO:0000313" key="2">
    <source>
        <dbReference type="EMBL" id="MDQ0228741.1"/>
    </source>
</evidence>
<gene>
    <name evidence="2" type="ORF">J2S02_005144</name>
</gene>
<accession>A0ABT9ZA73</accession>
<proteinExistence type="predicted"/>
<dbReference type="Proteomes" id="UP001232245">
    <property type="component" value="Unassembled WGS sequence"/>
</dbReference>
<dbReference type="InterPro" id="IPR010982">
    <property type="entry name" value="Lambda_DNA-bd_dom_sf"/>
</dbReference>
<reference evidence="2 3" key="1">
    <citation type="submission" date="2023-07" db="EMBL/GenBank/DDBJ databases">
        <title>Genomic Encyclopedia of Type Strains, Phase IV (KMG-IV): sequencing the most valuable type-strain genomes for metagenomic binning, comparative biology and taxonomic classification.</title>
        <authorList>
            <person name="Goeker M."/>
        </authorList>
    </citation>
    <scope>NUCLEOTIDE SEQUENCE [LARGE SCALE GENOMIC DNA]</scope>
    <source>
        <strain evidence="2 3">DSM 17723</strain>
    </source>
</reference>
<dbReference type="InterPro" id="IPR001387">
    <property type="entry name" value="Cro/C1-type_HTH"/>
</dbReference>
<evidence type="ECO:0000259" key="1">
    <source>
        <dbReference type="PROSITE" id="PS50943"/>
    </source>
</evidence>
<dbReference type="SMART" id="SM00530">
    <property type="entry name" value="HTH_XRE"/>
    <property type="match status" value="1"/>
</dbReference>
<keyword evidence="3" id="KW-1185">Reference proteome</keyword>
<protein>
    <submittedName>
        <fullName evidence="2">DNA-binding XRE family transcriptional regulator</fullName>
    </submittedName>
</protein>
<dbReference type="GO" id="GO:0003677">
    <property type="term" value="F:DNA binding"/>
    <property type="evidence" value="ECO:0007669"/>
    <property type="project" value="UniProtKB-KW"/>
</dbReference>
<dbReference type="Gene3D" id="1.10.260.40">
    <property type="entry name" value="lambda repressor-like DNA-binding domains"/>
    <property type="match status" value="1"/>
</dbReference>
<name>A0ABT9ZA73_9BACI</name>
<comment type="caution">
    <text evidence="2">The sequence shown here is derived from an EMBL/GenBank/DDBJ whole genome shotgun (WGS) entry which is preliminary data.</text>
</comment>
<dbReference type="CDD" id="cd00093">
    <property type="entry name" value="HTH_XRE"/>
    <property type="match status" value="1"/>
</dbReference>
<organism evidence="2 3">
    <name type="scientific">Metabacillus niabensis</name>
    <dbReference type="NCBI Taxonomy" id="324854"/>
    <lineage>
        <taxon>Bacteria</taxon>
        <taxon>Bacillati</taxon>
        <taxon>Bacillota</taxon>
        <taxon>Bacilli</taxon>
        <taxon>Bacillales</taxon>
        <taxon>Bacillaceae</taxon>
        <taxon>Metabacillus</taxon>
    </lineage>
</organism>